<dbReference type="VEuPathDB" id="VectorBase:ISCI020015"/>
<dbReference type="EnsemblMetazoa" id="ISCW020015-RA">
    <property type="protein sequence ID" value="ISCW020015-PA"/>
    <property type="gene ID" value="ISCW020015"/>
</dbReference>
<keyword evidence="3" id="KW-1185">Reference proteome</keyword>
<dbReference type="InParanoid" id="B7Q232"/>
<dbReference type="VEuPathDB" id="VectorBase:ISCW020015"/>
<dbReference type="Proteomes" id="UP000001555">
    <property type="component" value="Unassembled WGS sequence"/>
</dbReference>
<proteinExistence type="predicted"/>
<accession>B7Q232</accession>
<gene>
    <name evidence="1" type="ORF">IscW_ISCW020015</name>
</gene>
<name>B7Q232_IXOSC</name>
<organism>
    <name type="scientific">Ixodes scapularis</name>
    <name type="common">Black-legged tick</name>
    <name type="synonym">Deer tick</name>
    <dbReference type="NCBI Taxonomy" id="6945"/>
    <lineage>
        <taxon>Eukaryota</taxon>
        <taxon>Metazoa</taxon>
        <taxon>Ecdysozoa</taxon>
        <taxon>Arthropoda</taxon>
        <taxon>Chelicerata</taxon>
        <taxon>Arachnida</taxon>
        <taxon>Acari</taxon>
        <taxon>Parasitiformes</taxon>
        <taxon>Ixodida</taxon>
        <taxon>Ixodoidea</taxon>
        <taxon>Ixodidae</taxon>
        <taxon>Ixodinae</taxon>
        <taxon>Ixodes</taxon>
    </lineage>
</organism>
<evidence type="ECO:0000313" key="1">
    <source>
        <dbReference type="EMBL" id="EEC12904.1"/>
    </source>
</evidence>
<dbReference type="HOGENOM" id="CLU_2123792_0_0_1"/>
<evidence type="ECO:0000313" key="2">
    <source>
        <dbReference type="EnsemblMetazoa" id="ISCW020015-PA"/>
    </source>
</evidence>
<dbReference type="EMBL" id="DS840967">
    <property type="protein sequence ID" value="EEC12904.1"/>
    <property type="molecule type" value="Genomic_DNA"/>
</dbReference>
<dbReference type="AlphaFoldDB" id="B7Q232"/>
<dbReference type="PaxDb" id="6945-B7Q232"/>
<protein>
    <submittedName>
        <fullName evidence="1 2">Uncharacterized protein</fullName>
    </submittedName>
</protein>
<reference evidence="2" key="2">
    <citation type="submission" date="2020-05" db="UniProtKB">
        <authorList>
            <consortium name="EnsemblMetazoa"/>
        </authorList>
    </citation>
    <scope>IDENTIFICATION</scope>
    <source>
        <strain evidence="2">wikel</strain>
    </source>
</reference>
<evidence type="ECO:0000313" key="3">
    <source>
        <dbReference type="Proteomes" id="UP000001555"/>
    </source>
</evidence>
<sequence length="114" mass="13176">MPKSRDVRPVSFNDWVLAESRCVTLKYFGVFRREMPILSQHCCLANTVNTLFSRNLWDTLFCHFVFVPRNDCLRFAVVWHKCTCGAAAARERRDANLQLGPRCCDGPRLILHCS</sequence>
<dbReference type="EMBL" id="ABJB010376200">
    <property type="status" value="NOT_ANNOTATED_CDS"/>
    <property type="molecule type" value="Genomic_DNA"/>
</dbReference>
<reference evidence="1 3" key="1">
    <citation type="submission" date="2008-03" db="EMBL/GenBank/DDBJ databases">
        <title>Annotation of Ixodes scapularis.</title>
        <authorList>
            <consortium name="Ixodes scapularis Genome Project Consortium"/>
            <person name="Caler E."/>
            <person name="Hannick L.I."/>
            <person name="Bidwell S."/>
            <person name="Joardar V."/>
            <person name="Thiagarajan M."/>
            <person name="Amedeo P."/>
            <person name="Galinsky K.J."/>
            <person name="Schobel S."/>
            <person name="Inman J."/>
            <person name="Hostetler J."/>
            <person name="Miller J."/>
            <person name="Hammond M."/>
            <person name="Megy K."/>
            <person name="Lawson D."/>
            <person name="Kodira C."/>
            <person name="Sutton G."/>
            <person name="Meyer J."/>
            <person name="Hill C.A."/>
            <person name="Birren B."/>
            <person name="Nene V."/>
            <person name="Collins F."/>
            <person name="Alarcon-Chaidez F."/>
            <person name="Wikel S."/>
            <person name="Strausberg R."/>
        </authorList>
    </citation>
    <scope>NUCLEOTIDE SEQUENCE [LARGE SCALE GENOMIC DNA]</scope>
    <source>
        <strain evidence="3">Wikel</strain>
        <strain evidence="1">Wikel colony</strain>
    </source>
</reference>